<dbReference type="AlphaFoldDB" id="A0A0Q3IA98"/>
<reference evidence="1 2" key="1">
    <citation type="journal article" date="2010" name="Nature">
        <title>Genome sequencing and analysis of the model grass Brachypodium distachyon.</title>
        <authorList>
            <consortium name="International Brachypodium Initiative"/>
        </authorList>
    </citation>
    <scope>NUCLEOTIDE SEQUENCE [LARGE SCALE GENOMIC DNA]</scope>
    <source>
        <strain evidence="1 2">Bd21</strain>
    </source>
</reference>
<dbReference type="InParanoid" id="A0A0Q3IA98"/>
<evidence type="ECO:0000313" key="3">
    <source>
        <dbReference type="Proteomes" id="UP000008810"/>
    </source>
</evidence>
<reference evidence="2" key="3">
    <citation type="submission" date="2018-08" db="UniProtKB">
        <authorList>
            <consortium name="EnsemblPlants"/>
        </authorList>
    </citation>
    <scope>IDENTIFICATION</scope>
    <source>
        <strain evidence="2">cv. Bd21</strain>
    </source>
</reference>
<dbReference type="EMBL" id="CM000882">
    <property type="protein sequence ID" value="KQJ97219.1"/>
    <property type="molecule type" value="Genomic_DNA"/>
</dbReference>
<dbReference type="Gramene" id="KQJ97219">
    <property type="protein sequence ID" value="KQJ97219"/>
    <property type="gene ID" value="BRADI_3g29504v3"/>
</dbReference>
<organism evidence="1">
    <name type="scientific">Brachypodium distachyon</name>
    <name type="common">Purple false brome</name>
    <name type="synonym">Trachynia distachya</name>
    <dbReference type="NCBI Taxonomy" id="15368"/>
    <lineage>
        <taxon>Eukaryota</taxon>
        <taxon>Viridiplantae</taxon>
        <taxon>Streptophyta</taxon>
        <taxon>Embryophyta</taxon>
        <taxon>Tracheophyta</taxon>
        <taxon>Spermatophyta</taxon>
        <taxon>Magnoliopsida</taxon>
        <taxon>Liliopsida</taxon>
        <taxon>Poales</taxon>
        <taxon>Poaceae</taxon>
        <taxon>BOP clade</taxon>
        <taxon>Pooideae</taxon>
        <taxon>Stipodae</taxon>
        <taxon>Brachypodieae</taxon>
        <taxon>Brachypodium</taxon>
    </lineage>
</organism>
<evidence type="ECO:0000313" key="1">
    <source>
        <dbReference type="EMBL" id="KQJ97219.1"/>
    </source>
</evidence>
<gene>
    <name evidence="1" type="ORF">BRADI_3g29504v3</name>
</gene>
<dbReference type="Proteomes" id="UP000008810">
    <property type="component" value="Chromosome 3"/>
</dbReference>
<accession>A0A0Q3IA98</accession>
<sequence length="68" mass="7641">MGPRRRHRKTRRSSPIWVQCSGAVGLFSGLPSQSGRRAAPSAAPASSDVRLGRVCEWPVFFLFFLKFY</sequence>
<keyword evidence="3" id="KW-1185">Reference proteome</keyword>
<proteinExistence type="predicted"/>
<evidence type="ECO:0000313" key="2">
    <source>
        <dbReference type="EnsemblPlants" id="KQJ97219"/>
    </source>
</evidence>
<name>A0A0Q3IA98_BRADI</name>
<reference evidence="1" key="2">
    <citation type="submission" date="2017-06" db="EMBL/GenBank/DDBJ databases">
        <title>WGS assembly of Brachypodium distachyon.</title>
        <authorList>
            <consortium name="The International Brachypodium Initiative"/>
            <person name="Lucas S."/>
            <person name="Harmon-Smith M."/>
            <person name="Lail K."/>
            <person name="Tice H."/>
            <person name="Grimwood J."/>
            <person name="Bruce D."/>
            <person name="Barry K."/>
            <person name="Shu S."/>
            <person name="Lindquist E."/>
            <person name="Wang M."/>
            <person name="Pitluck S."/>
            <person name="Vogel J.P."/>
            <person name="Garvin D.F."/>
            <person name="Mockler T.C."/>
            <person name="Schmutz J."/>
            <person name="Rokhsar D."/>
            <person name="Bevan M.W."/>
        </authorList>
    </citation>
    <scope>NUCLEOTIDE SEQUENCE</scope>
    <source>
        <strain evidence="1">Bd21</strain>
    </source>
</reference>
<dbReference type="EnsemblPlants" id="KQJ97219">
    <property type="protein sequence ID" value="KQJ97219"/>
    <property type="gene ID" value="BRADI_3g29504v3"/>
</dbReference>
<protein>
    <submittedName>
        <fullName evidence="1 2">Uncharacterized protein</fullName>
    </submittedName>
</protein>